<dbReference type="EMBL" id="CP128399">
    <property type="protein sequence ID" value="WJW65862.1"/>
    <property type="molecule type" value="Genomic_DNA"/>
</dbReference>
<reference evidence="3" key="2">
    <citation type="journal article" date="2024" name="Nature">
        <title>Anoxygenic phototroph of the Chloroflexota uses a type I reaction centre.</title>
        <authorList>
            <person name="Tsuji J.M."/>
            <person name="Shaw N.A."/>
            <person name="Nagashima S."/>
            <person name="Venkiteswaran J.J."/>
            <person name="Schiff S.L."/>
            <person name="Watanabe T."/>
            <person name="Fukui M."/>
            <person name="Hanada S."/>
            <person name="Tank M."/>
            <person name="Neufeld J.D."/>
        </authorList>
    </citation>
    <scope>NUCLEOTIDE SEQUENCE</scope>
    <source>
        <strain evidence="3">L227-S17</strain>
    </source>
</reference>
<organism evidence="2 4">
    <name type="scientific">Candidatus Chlorohelix allophototropha</name>
    <dbReference type="NCBI Taxonomy" id="3003348"/>
    <lineage>
        <taxon>Bacteria</taxon>
        <taxon>Bacillati</taxon>
        <taxon>Chloroflexota</taxon>
        <taxon>Chloroflexia</taxon>
        <taxon>Candidatus Chloroheliales</taxon>
        <taxon>Candidatus Chloroheliaceae</taxon>
        <taxon>Candidatus Chlorohelix</taxon>
    </lineage>
</organism>
<accession>A0A8T7LX05</accession>
<dbReference type="RefSeq" id="WP_341467749.1">
    <property type="nucleotide sequence ID" value="NZ_CP128399.1"/>
</dbReference>
<keyword evidence="1" id="KW-1133">Transmembrane helix</keyword>
<name>A0A8T7LX05_9CHLR</name>
<dbReference type="EMBL" id="JACATZ010000001">
    <property type="protein sequence ID" value="NWJ46494.1"/>
    <property type="molecule type" value="Genomic_DNA"/>
</dbReference>
<proteinExistence type="predicted"/>
<evidence type="ECO:0000313" key="5">
    <source>
        <dbReference type="Proteomes" id="UP001431572"/>
    </source>
</evidence>
<keyword evidence="5" id="KW-1185">Reference proteome</keyword>
<evidence type="ECO:0000313" key="2">
    <source>
        <dbReference type="EMBL" id="NWJ46494.1"/>
    </source>
</evidence>
<dbReference type="AlphaFoldDB" id="A0A8T7LX05"/>
<evidence type="ECO:0000256" key="1">
    <source>
        <dbReference type="SAM" id="Phobius"/>
    </source>
</evidence>
<feature type="transmembrane region" description="Helical" evidence="1">
    <location>
        <begin position="98"/>
        <end position="116"/>
    </location>
</feature>
<evidence type="ECO:0000313" key="4">
    <source>
        <dbReference type="Proteomes" id="UP000521676"/>
    </source>
</evidence>
<sequence length="184" mass="20065">MSSKLPGAQRYESSVAALDFDTTTQTPNIPIPARRATKPKKAGEGVNPLSWLLIRPERGRLTPITRIRLFIFGVVLLLMDAYLTYLFMLVAFPTVNTVWIDLAPAAIFTGSQIALLTKGHSPLAMVVLSLFFILNTVFNTVGLMHLLKVSQYAPLTLQGIFITTIAAAVGALGEMFISIASEKE</sequence>
<dbReference type="Proteomes" id="UP000521676">
    <property type="component" value="Unassembled WGS sequence"/>
</dbReference>
<reference evidence="2 4" key="1">
    <citation type="submission" date="2020-06" db="EMBL/GenBank/DDBJ databases">
        <title>Anoxygenic phototrophic Chloroflexota member uses a Type I reaction center.</title>
        <authorList>
            <person name="Tsuji J.M."/>
            <person name="Shaw N.A."/>
            <person name="Nagashima S."/>
            <person name="Venkiteswaran J."/>
            <person name="Schiff S.L."/>
            <person name="Hanada S."/>
            <person name="Tank M."/>
            <person name="Neufeld J.D."/>
        </authorList>
    </citation>
    <scope>NUCLEOTIDE SEQUENCE [LARGE SCALE GENOMIC DNA]</scope>
    <source>
        <strain evidence="2">L227-S17</strain>
    </source>
</reference>
<evidence type="ECO:0000313" key="3">
    <source>
        <dbReference type="EMBL" id="WJW65862.1"/>
    </source>
</evidence>
<feature type="transmembrane region" description="Helical" evidence="1">
    <location>
        <begin position="123"/>
        <end position="147"/>
    </location>
</feature>
<keyword evidence="1" id="KW-0812">Transmembrane</keyword>
<feature type="transmembrane region" description="Helical" evidence="1">
    <location>
        <begin position="159"/>
        <end position="180"/>
    </location>
</feature>
<gene>
    <name evidence="2" type="ORF">HXX08_11495</name>
    <name evidence="3" type="ORF">OZ401_001641</name>
</gene>
<protein>
    <submittedName>
        <fullName evidence="2">Uncharacterized protein</fullName>
    </submittedName>
</protein>
<dbReference type="Proteomes" id="UP001431572">
    <property type="component" value="Chromosome 1"/>
</dbReference>
<keyword evidence="1" id="KW-0472">Membrane</keyword>
<feature type="transmembrane region" description="Helical" evidence="1">
    <location>
        <begin position="69"/>
        <end position="92"/>
    </location>
</feature>